<dbReference type="InterPro" id="IPR035952">
    <property type="entry name" value="Rhomboid-like_sf"/>
</dbReference>
<keyword evidence="5 7" id="KW-1133">Transmembrane helix</keyword>
<feature type="transmembrane region" description="Helical" evidence="7">
    <location>
        <begin position="84"/>
        <end position="102"/>
    </location>
</feature>
<feature type="transmembrane region" description="Helical" evidence="7">
    <location>
        <begin position="273"/>
        <end position="293"/>
    </location>
</feature>
<sequence>MLANFGYKLRLLYFPVVALGVLLALLIGSGYWLLTVRLALFDPSSSQLFAGIFGLSALGMWPLLYKRLQLLRRGSDDRWVMLYYMAPMAVAGFTSLFLLDYLQERTSRLIRLTSIQELRQHPTATRYFTLQECHPSRQFAGAYPAISVSGKHDEHLDFDLYLACPLLPTPTDTTAVAGWLGLHFEHQVSNRLEEAQKEAEFQAFLQRSQDTFNAQDLTRFRYLTRVSGREDRREFQQAVQASLLRTATPAPAVVLQPEHTPFADRAAAARRHLACTLGIGWGVFLLMLVFPHLSSTDVEQWQQGIGRPSLWQQGQLFLRENPGVRATPVLVLLNVAVYLLMVSLLGGLSFRTPDLLAWGGSYRPLVLAGDYWRLLTPMFLHGGLLHIIYNMISLAVIGYMLEPMLGTGRLVLTYVLTGIAGVLASILWAPDTISVGASGAIFGLLGLMLGLIRRATPAARGMLLILPVVFGLPGLLLGFFSPTTDNAGHIGGLLGGILLGLWWQVHPEQTT</sequence>
<dbReference type="GO" id="GO:0004252">
    <property type="term" value="F:serine-type endopeptidase activity"/>
    <property type="evidence" value="ECO:0007669"/>
    <property type="project" value="InterPro"/>
</dbReference>
<accession>A0A7G7WBR2</accession>
<keyword evidence="10" id="KW-1185">Reference proteome</keyword>
<feature type="domain" description="Peptidase S54 rhomboid" evidence="8">
    <location>
        <begin position="369"/>
        <end position="501"/>
    </location>
</feature>
<evidence type="ECO:0000259" key="8">
    <source>
        <dbReference type="Pfam" id="PF01694"/>
    </source>
</evidence>
<evidence type="ECO:0000256" key="5">
    <source>
        <dbReference type="ARBA" id="ARBA00022989"/>
    </source>
</evidence>
<name>A0A7G7WBR2_9BACT</name>
<evidence type="ECO:0000256" key="1">
    <source>
        <dbReference type="ARBA" id="ARBA00004141"/>
    </source>
</evidence>
<keyword evidence="4" id="KW-0378">Hydrolase</keyword>
<dbReference type="SUPFAM" id="SSF144091">
    <property type="entry name" value="Rhomboid-like"/>
    <property type="match status" value="1"/>
</dbReference>
<dbReference type="Proteomes" id="UP000515489">
    <property type="component" value="Chromosome"/>
</dbReference>
<evidence type="ECO:0000256" key="6">
    <source>
        <dbReference type="ARBA" id="ARBA00023136"/>
    </source>
</evidence>
<keyword evidence="6 7" id="KW-0472">Membrane</keyword>
<reference evidence="9 10" key="1">
    <citation type="submission" date="2020-08" db="EMBL/GenBank/DDBJ databases">
        <title>Hymenobacter sp. S2-20-2 genome sequencing.</title>
        <authorList>
            <person name="Jin L."/>
        </authorList>
    </citation>
    <scope>NUCLEOTIDE SEQUENCE [LARGE SCALE GENOMIC DNA]</scope>
    <source>
        <strain evidence="9 10">S2-20-2</strain>
    </source>
</reference>
<protein>
    <submittedName>
        <fullName evidence="9">Rhomboid family intramembrane serine protease</fullName>
    </submittedName>
</protein>
<feature type="transmembrane region" description="Helical" evidence="7">
    <location>
        <begin position="46"/>
        <end position="64"/>
    </location>
</feature>
<feature type="transmembrane region" description="Helical" evidence="7">
    <location>
        <begin position="378"/>
        <end position="399"/>
    </location>
</feature>
<keyword evidence="9" id="KW-0645">Protease</keyword>
<comment type="subcellular location">
    <subcellularLocation>
        <location evidence="1">Membrane</location>
        <topology evidence="1">Multi-pass membrane protein</topology>
    </subcellularLocation>
</comment>
<evidence type="ECO:0000256" key="2">
    <source>
        <dbReference type="ARBA" id="ARBA00009045"/>
    </source>
</evidence>
<dbReference type="Pfam" id="PF01694">
    <property type="entry name" value="Rhomboid"/>
    <property type="match status" value="1"/>
</dbReference>
<evidence type="ECO:0000313" key="10">
    <source>
        <dbReference type="Proteomes" id="UP000515489"/>
    </source>
</evidence>
<dbReference type="PANTHER" id="PTHR43731">
    <property type="entry name" value="RHOMBOID PROTEASE"/>
    <property type="match status" value="1"/>
</dbReference>
<dbReference type="InterPro" id="IPR050925">
    <property type="entry name" value="Rhomboid_protease_S54"/>
</dbReference>
<dbReference type="AlphaFoldDB" id="A0A7G7WBR2"/>
<organism evidence="9 10">
    <name type="scientific">Hymenobacter sediminicola</name>
    <dbReference type="NCBI Taxonomy" id="2761579"/>
    <lineage>
        <taxon>Bacteria</taxon>
        <taxon>Pseudomonadati</taxon>
        <taxon>Bacteroidota</taxon>
        <taxon>Cytophagia</taxon>
        <taxon>Cytophagales</taxon>
        <taxon>Hymenobacteraceae</taxon>
        <taxon>Hymenobacter</taxon>
    </lineage>
</organism>
<dbReference type="KEGG" id="hsk:H4317_08425"/>
<dbReference type="GO" id="GO:0016020">
    <property type="term" value="C:membrane"/>
    <property type="evidence" value="ECO:0007669"/>
    <property type="project" value="UniProtKB-SubCell"/>
</dbReference>
<dbReference type="GO" id="GO:0006508">
    <property type="term" value="P:proteolysis"/>
    <property type="evidence" value="ECO:0007669"/>
    <property type="project" value="UniProtKB-KW"/>
</dbReference>
<dbReference type="PANTHER" id="PTHR43731:SF14">
    <property type="entry name" value="PRESENILIN-ASSOCIATED RHOMBOID-LIKE PROTEIN, MITOCHONDRIAL"/>
    <property type="match status" value="1"/>
</dbReference>
<dbReference type="EMBL" id="CP060202">
    <property type="protein sequence ID" value="QNH63805.1"/>
    <property type="molecule type" value="Genomic_DNA"/>
</dbReference>
<evidence type="ECO:0000256" key="7">
    <source>
        <dbReference type="SAM" id="Phobius"/>
    </source>
</evidence>
<evidence type="ECO:0000256" key="3">
    <source>
        <dbReference type="ARBA" id="ARBA00022692"/>
    </source>
</evidence>
<evidence type="ECO:0000313" key="9">
    <source>
        <dbReference type="EMBL" id="QNH63805.1"/>
    </source>
</evidence>
<evidence type="ECO:0000256" key="4">
    <source>
        <dbReference type="ARBA" id="ARBA00022801"/>
    </source>
</evidence>
<proteinExistence type="inferred from homology"/>
<feature type="transmembrane region" description="Helical" evidence="7">
    <location>
        <begin position="411"/>
        <end position="429"/>
    </location>
</feature>
<gene>
    <name evidence="9" type="ORF">H4317_08425</name>
</gene>
<feature type="transmembrane region" description="Helical" evidence="7">
    <location>
        <begin position="435"/>
        <end position="452"/>
    </location>
</feature>
<feature type="transmembrane region" description="Helical" evidence="7">
    <location>
        <begin position="12"/>
        <end position="34"/>
    </location>
</feature>
<feature type="transmembrane region" description="Helical" evidence="7">
    <location>
        <begin position="464"/>
        <end position="481"/>
    </location>
</feature>
<feature type="transmembrane region" description="Helical" evidence="7">
    <location>
        <begin position="487"/>
        <end position="505"/>
    </location>
</feature>
<keyword evidence="3 7" id="KW-0812">Transmembrane</keyword>
<dbReference type="RefSeq" id="WP_185889681.1">
    <property type="nucleotide sequence ID" value="NZ_CP060202.1"/>
</dbReference>
<dbReference type="Gene3D" id="1.20.1540.10">
    <property type="entry name" value="Rhomboid-like"/>
    <property type="match status" value="1"/>
</dbReference>
<dbReference type="InterPro" id="IPR022764">
    <property type="entry name" value="Peptidase_S54_rhomboid_dom"/>
</dbReference>
<comment type="similarity">
    <text evidence="2">Belongs to the peptidase S54 family.</text>
</comment>
<feature type="transmembrane region" description="Helical" evidence="7">
    <location>
        <begin position="326"/>
        <end position="348"/>
    </location>
</feature>